<evidence type="ECO:0000313" key="3">
    <source>
        <dbReference type="Proteomes" id="UP000800200"/>
    </source>
</evidence>
<dbReference type="PANTHER" id="PTHR42678">
    <property type="entry name" value="AMIDASE"/>
    <property type="match status" value="1"/>
</dbReference>
<proteinExistence type="predicted"/>
<dbReference type="Gene3D" id="3.90.1300.10">
    <property type="entry name" value="Amidase signature (AS) domain"/>
    <property type="match status" value="1"/>
</dbReference>
<dbReference type="InterPro" id="IPR036928">
    <property type="entry name" value="AS_sf"/>
</dbReference>
<dbReference type="Proteomes" id="UP000800200">
    <property type="component" value="Unassembled WGS sequence"/>
</dbReference>
<dbReference type="OrthoDB" id="566138at2759"/>
<dbReference type="EMBL" id="ML994617">
    <property type="protein sequence ID" value="KAF2191371.1"/>
    <property type="molecule type" value="Genomic_DNA"/>
</dbReference>
<gene>
    <name evidence="2" type="ORF">K469DRAFT_656200</name>
</gene>
<reference evidence="2" key="1">
    <citation type="journal article" date="2020" name="Stud. Mycol.">
        <title>101 Dothideomycetes genomes: a test case for predicting lifestyles and emergence of pathogens.</title>
        <authorList>
            <person name="Haridas S."/>
            <person name="Albert R."/>
            <person name="Binder M."/>
            <person name="Bloem J."/>
            <person name="Labutti K."/>
            <person name="Salamov A."/>
            <person name="Andreopoulos B."/>
            <person name="Baker S."/>
            <person name="Barry K."/>
            <person name="Bills G."/>
            <person name="Bluhm B."/>
            <person name="Cannon C."/>
            <person name="Castanera R."/>
            <person name="Culley D."/>
            <person name="Daum C."/>
            <person name="Ezra D."/>
            <person name="Gonzalez J."/>
            <person name="Henrissat B."/>
            <person name="Kuo A."/>
            <person name="Liang C."/>
            <person name="Lipzen A."/>
            <person name="Lutzoni F."/>
            <person name="Magnuson J."/>
            <person name="Mondo S."/>
            <person name="Nolan M."/>
            <person name="Ohm R."/>
            <person name="Pangilinan J."/>
            <person name="Park H.-J."/>
            <person name="Ramirez L."/>
            <person name="Alfaro M."/>
            <person name="Sun H."/>
            <person name="Tritt A."/>
            <person name="Yoshinaga Y."/>
            <person name="Zwiers L.-H."/>
            <person name="Turgeon B."/>
            <person name="Goodwin S."/>
            <person name="Spatafora J."/>
            <person name="Crous P."/>
            <person name="Grigoriev I."/>
        </authorList>
    </citation>
    <scope>NUCLEOTIDE SEQUENCE</scope>
    <source>
        <strain evidence="2">CBS 207.26</strain>
    </source>
</reference>
<organism evidence="2 3">
    <name type="scientific">Zopfia rhizophila CBS 207.26</name>
    <dbReference type="NCBI Taxonomy" id="1314779"/>
    <lineage>
        <taxon>Eukaryota</taxon>
        <taxon>Fungi</taxon>
        <taxon>Dikarya</taxon>
        <taxon>Ascomycota</taxon>
        <taxon>Pezizomycotina</taxon>
        <taxon>Dothideomycetes</taxon>
        <taxon>Dothideomycetes incertae sedis</taxon>
        <taxon>Zopfiaceae</taxon>
        <taxon>Zopfia</taxon>
    </lineage>
</organism>
<dbReference type="AlphaFoldDB" id="A0A6A6EJ00"/>
<protein>
    <submittedName>
        <fullName evidence="2">Amidase</fullName>
    </submittedName>
</protein>
<accession>A0A6A6EJ00</accession>
<dbReference type="Pfam" id="PF01425">
    <property type="entry name" value="Amidase"/>
    <property type="match status" value="1"/>
</dbReference>
<sequence length="530" mass="58317">MNSESNLLPKAHVPGIPPIVDLTLEQIAAGLDEEQFTTEDLVSTYLARIAEVNDEFNAVVEINEDALIQARELDEWRRTQGRKSILHGVPFLLKDSIVTTDKMQATAGSLVLIGAKPSREATVVTKLRAAGAVILGKANMAEWANFRADTTLAGWSPRGGQAKGIYYRGARPHVSSSGTAAAVRLGLCFAAIDSETDGSMVKPAQAHNIVTIKPTTGLVSRASCIPLADTLDTIGPMTRFVKDAAKILKVIAGKCIFDAVTDKIPHDFEPDFNAVCSGITLNGIRLGVPTNFFRDEFPESVLETFARALAVLEEAGASVVHEANIVGVDEYMQLDLWSKEVVMHTDFKTSINRYLQELHTNPYGIKSLDDLIAMTKSIPEEEATSRGTELWEAARGTTPDDANYLFAKEREWRLGNEEGIPGAIKNLKLDALLMPSVPKQSTHFAMFQGTPIIAVPLGFYPADQPLKKRTNGDVYESGPNFPYCLSIWGERFSEEKLIRIAYCFEQLWTPKVTIQPFRMPITELKDWSAF</sequence>
<evidence type="ECO:0000259" key="1">
    <source>
        <dbReference type="Pfam" id="PF01425"/>
    </source>
</evidence>
<name>A0A6A6EJ00_9PEZI</name>
<dbReference type="SUPFAM" id="SSF75304">
    <property type="entry name" value="Amidase signature (AS) enzymes"/>
    <property type="match status" value="1"/>
</dbReference>
<dbReference type="InterPro" id="IPR023631">
    <property type="entry name" value="Amidase_dom"/>
</dbReference>
<keyword evidence="3" id="KW-1185">Reference proteome</keyword>
<evidence type="ECO:0000313" key="2">
    <source>
        <dbReference type="EMBL" id="KAF2191371.1"/>
    </source>
</evidence>
<feature type="domain" description="Amidase" evidence="1">
    <location>
        <begin position="40"/>
        <end position="451"/>
    </location>
</feature>
<dbReference type="PANTHER" id="PTHR42678:SF34">
    <property type="entry name" value="OS04G0183300 PROTEIN"/>
    <property type="match status" value="1"/>
</dbReference>